<dbReference type="RefSeq" id="WP_092410810.1">
    <property type="nucleotide sequence ID" value="NZ_FOVF01000045.1"/>
</dbReference>
<evidence type="ECO:0000313" key="2">
    <source>
        <dbReference type="Proteomes" id="UP000198575"/>
    </source>
</evidence>
<accession>A0A1I5AXM8</accession>
<dbReference type="EMBL" id="FOVF01000045">
    <property type="protein sequence ID" value="SFN67121.1"/>
    <property type="molecule type" value="Genomic_DNA"/>
</dbReference>
<reference evidence="1 2" key="1">
    <citation type="submission" date="2016-10" db="EMBL/GenBank/DDBJ databases">
        <authorList>
            <person name="de Groot N.N."/>
        </authorList>
    </citation>
    <scope>NUCLEOTIDE SEQUENCE [LARGE SCALE GENOMIC DNA]</scope>
    <source>
        <strain evidence="1 2">CGMCC 1.7659</strain>
    </source>
</reference>
<dbReference type="AlphaFoldDB" id="A0A1I5AXM8"/>
<proteinExistence type="predicted"/>
<protein>
    <submittedName>
        <fullName evidence="1">Uncharacterized protein</fullName>
    </submittedName>
</protein>
<organism evidence="1 2">
    <name type="scientific">Dokdonella immobilis</name>
    <dbReference type="NCBI Taxonomy" id="578942"/>
    <lineage>
        <taxon>Bacteria</taxon>
        <taxon>Pseudomonadati</taxon>
        <taxon>Pseudomonadota</taxon>
        <taxon>Gammaproteobacteria</taxon>
        <taxon>Lysobacterales</taxon>
        <taxon>Rhodanobacteraceae</taxon>
        <taxon>Dokdonella</taxon>
    </lineage>
</organism>
<gene>
    <name evidence="1" type="ORF">SAMN05216289_14512</name>
</gene>
<sequence length="154" mass="17519">MLPDTFISADVDALSIKHNVAWAEIKEAAMFEALSKDAATEYTVDPETGLLVIFNRRMSDSWWIWKRGNLQANTTENRLMDSDLLLASCSEAKNSPVGADSADPKGYRCERYVPGPQYSITYRFASTQRIPEELQMERIEAAVFNQIESWRCDE</sequence>
<dbReference type="Proteomes" id="UP000198575">
    <property type="component" value="Unassembled WGS sequence"/>
</dbReference>
<evidence type="ECO:0000313" key="1">
    <source>
        <dbReference type="EMBL" id="SFN67121.1"/>
    </source>
</evidence>
<name>A0A1I5AXM8_9GAMM</name>
<keyword evidence="2" id="KW-1185">Reference proteome</keyword>